<evidence type="ECO:0000256" key="1">
    <source>
        <dbReference type="SAM" id="MobiDB-lite"/>
    </source>
</evidence>
<dbReference type="Proteomes" id="UP000469452">
    <property type="component" value="Unassembled WGS sequence"/>
</dbReference>
<name>A0A6A5AUR4_APHAT</name>
<evidence type="ECO:0000313" key="2">
    <source>
        <dbReference type="EMBL" id="KAF0773232.1"/>
    </source>
</evidence>
<gene>
    <name evidence="2" type="ORF">AaE_002195</name>
</gene>
<dbReference type="EMBL" id="VJMI01004446">
    <property type="protein sequence ID" value="KAF0773232.1"/>
    <property type="molecule type" value="Genomic_DNA"/>
</dbReference>
<protein>
    <submittedName>
        <fullName evidence="2">Uncharacterized protein</fullName>
    </submittedName>
</protein>
<dbReference type="VEuPathDB" id="FungiDB:H257_04491"/>
<organism evidence="2 3">
    <name type="scientific">Aphanomyces astaci</name>
    <name type="common">Crayfish plague agent</name>
    <dbReference type="NCBI Taxonomy" id="112090"/>
    <lineage>
        <taxon>Eukaryota</taxon>
        <taxon>Sar</taxon>
        <taxon>Stramenopiles</taxon>
        <taxon>Oomycota</taxon>
        <taxon>Saprolegniomycetes</taxon>
        <taxon>Saprolegniales</taxon>
        <taxon>Verrucalvaceae</taxon>
        <taxon>Aphanomyces</taxon>
    </lineage>
</organism>
<feature type="region of interest" description="Disordered" evidence="1">
    <location>
        <begin position="340"/>
        <end position="393"/>
    </location>
</feature>
<feature type="non-terminal residue" evidence="2">
    <location>
        <position position="1"/>
    </location>
</feature>
<sequence>DDIVETQPMGKIETPFEREIESIIDVQGMSMPIYDDVTLAGSDEAISIACNWYEELNRRAALEDSVETPLDTIPVKISTHEPSIVAQNVAFDKVDVLDPFDHHAAVVGIAFHSTLLDGCVELTGIDWEHSRQSIPFLFDDMSCPDPRTYLDVLVPAASPPAHTTKLVVVIEPLDVGSNMPSCRTSSSTSLDEMHATTYKSTLLDGHLVRPTLETFSVSIFDHTSACSNLQDALFPQPTSTCNVPIQQLLLPPSAHVHRPHDEIAFIESFKAFTRDILAVSHTPALQRISPSTLAIDMPTFWLTAASNFKDILFPDNEGAIVPRHCNAGGELQPTPHLIAPEEHSVEKSNKRHKPEEPAHRPRKRLRTRSTTIEHFTVNANTTSTGQAEDSSLSQSISHAARPLIWSLSSKKVLQIQETPSKSALQHLSIGSLRSKVQAKTSNE</sequence>
<proteinExistence type="predicted"/>
<comment type="caution">
    <text evidence="2">The sequence shown here is derived from an EMBL/GenBank/DDBJ whole genome shotgun (WGS) entry which is preliminary data.</text>
</comment>
<dbReference type="AlphaFoldDB" id="A0A6A5AUR4"/>
<accession>A0A6A5AUR4</accession>
<reference evidence="2 3" key="1">
    <citation type="submission" date="2019-06" db="EMBL/GenBank/DDBJ databases">
        <title>Genomics analysis of Aphanomyces spp. identifies a new class of oomycete effector associated with host adaptation.</title>
        <authorList>
            <person name="Gaulin E."/>
        </authorList>
    </citation>
    <scope>NUCLEOTIDE SEQUENCE [LARGE SCALE GENOMIC DNA]</scope>
    <source>
        <strain evidence="2 3">E</strain>
    </source>
</reference>
<feature type="compositionally biased region" description="Polar residues" evidence="1">
    <location>
        <begin position="368"/>
        <end position="393"/>
    </location>
</feature>
<evidence type="ECO:0000313" key="3">
    <source>
        <dbReference type="Proteomes" id="UP000469452"/>
    </source>
</evidence>
<feature type="compositionally biased region" description="Basic and acidic residues" evidence="1">
    <location>
        <begin position="340"/>
        <end position="359"/>
    </location>
</feature>